<evidence type="ECO:0008006" key="3">
    <source>
        <dbReference type="Google" id="ProtNLM"/>
    </source>
</evidence>
<evidence type="ECO:0000313" key="2">
    <source>
        <dbReference type="Proteomes" id="UP000243255"/>
    </source>
</evidence>
<accession>A0A1M5SWD0</accession>
<dbReference type="EMBL" id="FQWX01000048">
    <property type="protein sequence ID" value="SHH42806.1"/>
    <property type="molecule type" value="Genomic_DNA"/>
</dbReference>
<protein>
    <recommendedName>
        <fullName evidence="3">DUF1284 domain-containing protein</fullName>
    </recommendedName>
</protein>
<keyword evidence="2" id="KW-1185">Reference proteome</keyword>
<dbReference type="STRING" id="1121321.SAMN04488530_1482"/>
<evidence type="ECO:0000313" key="1">
    <source>
        <dbReference type="EMBL" id="SHH42806.1"/>
    </source>
</evidence>
<dbReference type="RefSeq" id="WP_073127569.1">
    <property type="nucleotide sequence ID" value="NZ_BAABCH010000072.1"/>
</dbReference>
<dbReference type="AlphaFoldDB" id="A0A1M5SWD0"/>
<gene>
    <name evidence="1" type="ORF">SAMN04488530_1482</name>
</gene>
<sequence>MLEIRPHHILCMRAYQGKGYSEEFSKNMESIIKKIDVYNKNYNKSNNQNLFSLRKRHKKVKIIFSLDSLCGKCPNNIGSNLCSSQERVEQLDKKVSDYFNIKEGIYVYKELEDMVYKNMTEEIFDDICKNCAWYHITNCKDYML</sequence>
<reference evidence="2" key="1">
    <citation type="submission" date="2016-11" db="EMBL/GenBank/DDBJ databases">
        <authorList>
            <person name="Varghese N."/>
            <person name="Submissions S."/>
        </authorList>
    </citation>
    <scope>NUCLEOTIDE SEQUENCE [LARGE SCALE GENOMIC DNA]</scope>
    <source>
        <strain evidence="2">DSM 2635</strain>
    </source>
</reference>
<dbReference type="Pfam" id="PF06935">
    <property type="entry name" value="DUF1284"/>
    <property type="match status" value="1"/>
</dbReference>
<name>A0A1M5SWD0_9FIRM</name>
<dbReference type="OrthoDB" id="121064at2"/>
<proteinExistence type="predicted"/>
<dbReference type="InterPro" id="IPR009702">
    <property type="entry name" value="DUF1284"/>
</dbReference>
<dbReference type="Proteomes" id="UP000243255">
    <property type="component" value="Unassembled WGS sequence"/>
</dbReference>
<organism evidence="1 2">
    <name type="scientific">Asaccharospora irregularis DSM 2635</name>
    <dbReference type="NCBI Taxonomy" id="1121321"/>
    <lineage>
        <taxon>Bacteria</taxon>
        <taxon>Bacillati</taxon>
        <taxon>Bacillota</taxon>
        <taxon>Clostridia</taxon>
        <taxon>Peptostreptococcales</taxon>
        <taxon>Peptostreptococcaceae</taxon>
        <taxon>Asaccharospora</taxon>
    </lineage>
</organism>